<dbReference type="PROSITE" id="PS00501">
    <property type="entry name" value="SPASE_I_1"/>
    <property type="match status" value="1"/>
</dbReference>
<sequence length="191" mass="22033">MSKNFAQSLKFHRSTKQLSQSELARLVGISQKQISDYELGTSKPRQATLIKILQVLGLDEQEFFNSSRTMSYWDSKDNDLIEYVGDNGKKIILPYSYQRNPKNSIVHTHYGDSMLPTLKDGDLLLINTLSPLFYGDLYLVEIQGIRSVYRIYPADDGRLLFEKDNPAYHHFTMNSLEVEILGRVDFRQGFL</sequence>
<dbReference type="PANTHER" id="PTHR40661:SF1">
    <property type="entry name" value="HTH CRO_C1-TYPE DOMAIN-CONTAINING PROTEIN"/>
    <property type="match status" value="1"/>
</dbReference>
<dbReference type="InterPro" id="IPR001387">
    <property type="entry name" value="Cro/C1-type_HTH"/>
</dbReference>
<dbReference type="Pfam" id="PF01381">
    <property type="entry name" value="HTH_3"/>
    <property type="match status" value="1"/>
</dbReference>
<dbReference type="Proteomes" id="UP000254133">
    <property type="component" value="Unassembled WGS sequence"/>
</dbReference>
<dbReference type="RefSeq" id="WP_080945898.1">
    <property type="nucleotide sequence ID" value="NZ_CP087765.1"/>
</dbReference>
<dbReference type="InterPro" id="IPR039418">
    <property type="entry name" value="LexA-like"/>
</dbReference>
<dbReference type="InterPro" id="IPR036286">
    <property type="entry name" value="LexA/Signal_pep-like_sf"/>
</dbReference>
<dbReference type="InterPro" id="IPR019756">
    <property type="entry name" value="Pept_S26A_signal_pept_1_Ser-AS"/>
</dbReference>
<dbReference type="Pfam" id="PF00717">
    <property type="entry name" value="Peptidase_S24"/>
    <property type="match status" value="1"/>
</dbReference>
<dbReference type="AlphaFoldDB" id="A0A378PYY5"/>
<accession>A0A378PYY5</accession>
<dbReference type="CDD" id="cd06529">
    <property type="entry name" value="S24_LexA-like"/>
    <property type="match status" value="1"/>
</dbReference>
<dbReference type="SUPFAM" id="SSF47413">
    <property type="entry name" value="lambda repressor-like DNA-binding domains"/>
    <property type="match status" value="1"/>
</dbReference>
<evidence type="ECO:0000313" key="6">
    <source>
        <dbReference type="EMBL" id="STY93813.1"/>
    </source>
</evidence>
<dbReference type="GO" id="GO:0003677">
    <property type="term" value="F:DNA binding"/>
    <property type="evidence" value="ECO:0007669"/>
    <property type="project" value="UniProtKB-KW"/>
</dbReference>
<keyword evidence="1" id="KW-0645">Protease</keyword>
<keyword evidence="2" id="KW-0378">Hydrolase</keyword>
<evidence type="ECO:0000313" key="7">
    <source>
        <dbReference type="Proteomes" id="UP000254133"/>
    </source>
</evidence>
<dbReference type="SMART" id="SM00530">
    <property type="entry name" value="HTH_XRE"/>
    <property type="match status" value="1"/>
</dbReference>
<dbReference type="InterPro" id="IPR015927">
    <property type="entry name" value="Peptidase_S24_S26A/B/C"/>
</dbReference>
<evidence type="ECO:0000256" key="1">
    <source>
        <dbReference type="ARBA" id="ARBA00022670"/>
    </source>
</evidence>
<dbReference type="Gene3D" id="2.10.109.10">
    <property type="entry name" value="Umud Fragment, subunit A"/>
    <property type="match status" value="1"/>
</dbReference>
<gene>
    <name evidence="6" type="ORF">NCTC9426_02547</name>
</gene>
<dbReference type="GO" id="GO:0016020">
    <property type="term" value="C:membrane"/>
    <property type="evidence" value="ECO:0007669"/>
    <property type="project" value="InterPro"/>
</dbReference>
<dbReference type="PROSITE" id="PS50943">
    <property type="entry name" value="HTH_CROC1"/>
    <property type="match status" value="1"/>
</dbReference>
<dbReference type="Gene3D" id="1.10.260.40">
    <property type="entry name" value="lambda repressor-like DNA-binding domains"/>
    <property type="match status" value="1"/>
</dbReference>
<name>A0A378PYY5_MORBO</name>
<reference evidence="6 7" key="1">
    <citation type="submission" date="2018-06" db="EMBL/GenBank/DDBJ databases">
        <authorList>
            <consortium name="Pathogen Informatics"/>
            <person name="Doyle S."/>
        </authorList>
    </citation>
    <scope>NUCLEOTIDE SEQUENCE [LARGE SCALE GENOMIC DNA]</scope>
    <source>
        <strain evidence="6 7">NCTC9426</strain>
    </source>
</reference>
<evidence type="ECO:0000256" key="5">
    <source>
        <dbReference type="ARBA" id="ARBA00023163"/>
    </source>
</evidence>
<dbReference type="GO" id="GO:0004252">
    <property type="term" value="F:serine-type endopeptidase activity"/>
    <property type="evidence" value="ECO:0007669"/>
    <property type="project" value="InterPro"/>
</dbReference>
<proteinExistence type="predicted"/>
<dbReference type="SUPFAM" id="SSF51306">
    <property type="entry name" value="LexA/Signal peptidase"/>
    <property type="match status" value="1"/>
</dbReference>
<evidence type="ECO:0000256" key="3">
    <source>
        <dbReference type="ARBA" id="ARBA00023015"/>
    </source>
</evidence>
<dbReference type="PANTHER" id="PTHR40661">
    <property type="match status" value="1"/>
</dbReference>
<evidence type="ECO:0000256" key="2">
    <source>
        <dbReference type="ARBA" id="ARBA00022801"/>
    </source>
</evidence>
<evidence type="ECO:0000256" key="4">
    <source>
        <dbReference type="ARBA" id="ARBA00023125"/>
    </source>
</evidence>
<dbReference type="GO" id="GO:0006508">
    <property type="term" value="P:proteolysis"/>
    <property type="evidence" value="ECO:0007669"/>
    <property type="project" value="UniProtKB-KW"/>
</dbReference>
<keyword evidence="5" id="KW-0804">Transcription</keyword>
<dbReference type="CDD" id="cd00093">
    <property type="entry name" value="HTH_XRE"/>
    <property type="match status" value="1"/>
</dbReference>
<keyword evidence="4" id="KW-0238">DNA-binding</keyword>
<keyword evidence="3" id="KW-0805">Transcription regulation</keyword>
<organism evidence="6 7">
    <name type="scientific">Moraxella bovis</name>
    <dbReference type="NCBI Taxonomy" id="476"/>
    <lineage>
        <taxon>Bacteria</taxon>
        <taxon>Pseudomonadati</taxon>
        <taxon>Pseudomonadota</taxon>
        <taxon>Gammaproteobacteria</taxon>
        <taxon>Moraxellales</taxon>
        <taxon>Moraxellaceae</taxon>
        <taxon>Moraxella</taxon>
    </lineage>
</organism>
<dbReference type="InterPro" id="IPR010982">
    <property type="entry name" value="Lambda_DNA-bd_dom_sf"/>
</dbReference>
<dbReference type="EMBL" id="UGPZ01000003">
    <property type="protein sequence ID" value="STY93813.1"/>
    <property type="molecule type" value="Genomic_DNA"/>
</dbReference>
<protein>
    <submittedName>
        <fullName evidence="6">Antitoxin HipB</fullName>
    </submittedName>
</protein>